<sequence length="340" mass="36047">MELESAVHRRIELQSPEDFTYLIDNVRRAAAESINAAFPPVDAGDRNGEDEEEEDELRVRIEQLVDDYITKTFTYVAPNISINGLPVTDPSEFLSSLSSSPLTSPSSTTTTTTTTTTRSNGTNTKKSSAKSSSKIQKTKKNKKKSTKPPQDEYEPFDPRKRSRLESLAREEEDLLRSIALLKRRVPSSAASALADSLARQTDADQKALDRAKQKVVEEGVVAGRKALEGLLPFVTDAAESGNGYGNGSGSGDGNGNGHGNGEVMTGKGGKEGGGGGGAAATMERQEEIEDGFGKAVEALRRLKSQMPATVARMERARVAGGYVVVGVGGSGVVAAPGEGR</sequence>
<dbReference type="PANTHER" id="PTHR31749:SF3">
    <property type="entry name" value="KINETOCHORE-ASSOCIATED PROTEIN NSL1 HOMOLOG"/>
    <property type="match status" value="1"/>
</dbReference>
<dbReference type="InterPro" id="IPR013950">
    <property type="entry name" value="Mis14/Nsl1"/>
</dbReference>
<dbReference type="Pfam" id="PF08641">
    <property type="entry name" value="Mis14"/>
    <property type="match status" value="1"/>
</dbReference>
<evidence type="ECO:0000256" key="1">
    <source>
        <dbReference type="SAM" id="MobiDB-lite"/>
    </source>
</evidence>
<comment type="caution">
    <text evidence="2">The sequence shown here is derived from an EMBL/GenBank/DDBJ whole genome shotgun (WGS) entry which is preliminary data.</text>
</comment>
<feature type="compositionally biased region" description="Gly residues" evidence="1">
    <location>
        <begin position="242"/>
        <end position="260"/>
    </location>
</feature>
<feature type="compositionally biased region" description="Low complexity" evidence="1">
    <location>
        <begin position="95"/>
        <end position="135"/>
    </location>
</feature>
<gene>
    <name evidence="2" type="ORF">QR685DRAFT_447542</name>
</gene>
<proteinExistence type="predicted"/>
<reference evidence="2 3" key="1">
    <citation type="submission" date="2023-09" db="EMBL/GenBank/DDBJ databases">
        <title>Multi-omics analysis of a traditional fermented food reveals byproduct-associated fungal strains for waste-to-food upcycling.</title>
        <authorList>
            <consortium name="Lawrence Berkeley National Laboratory"/>
            <person name="Rekdal V.M."/>
            <person name="Villalobos-Escobedo J.M."/>
            <person name="Rodriguez-Valeron N."/>
            <person name="Garcia M.O."/>
            <person name="Vasquez D.P."/>
            <person name="Damayanti I."/>
            <person name="Sorensen P.M."/>
            <person name="Baidoo E.E."/>
            <person name="De Carvalho A.C."/>
            <person name="Riley R."/>
            <person name="Lipzen A."/>
            <person name="He G."/>
            <person name="Yan M."/>
            <person name="Haridas S."/>
            <person name="Daum C."/>
            <person name="Yoshinaga Y."/>
            <person name="Ng V."/>
            <person name="Grigoriev I.V."/>
            <person name="Munk R."/>
            <person name="Nuraida L."/>
            <person name="Wijaya C.H."/>
            <person name="Morales P.-C."/>
            <person name="Keasling J.D."/>
        </authorList>
    </citation>
    <scope>NUCLEOTIDE SEQUENCE [LARGE SCALE GENOMIC DNA]</scope>
    <source>
        <strain evidence="2 3">FGSC 2613</strain>
    </source>
</reference>
<organism evidence="2 3">
    <name type="scientific">Neurospora intermedia</name>
    <dbReference type="NCBI Taxonomy" id="5142"/>
    <lineage>
        <taxon>Eukaryota</taxon>
        <taxon>Fungi</taxon>
        <taxon>Dikarya</taxon>
        <taxon>Ascomycota</taxon>
        <taxon>Pezizomycotina</taxon>
        <taxon>Sordariomycetes</taxon>
        <taxon>Sordariomycetidae</taxon>
        <taxon>Sordariales</taxon>
        <taxon>Sordariaceae</taxon>
        <taxon>Neurospora</taxon>
    </lineage>
</organism>
<dbReference type="EMBL" id="JAVLET010000008">
    <property type="protein sequence ID" value="KAL0467933.1"/>
    <property type="molecule type" value="Genomic_DNA"/>
</dbReference>
<feature type="compositionally biased region" description="Basic and acidic residues" evidence="1">
    <location>
        <begin position="156"/>
        <end position="165"/>
    </location>
</feature>
<dbReference type="PANTHER" id="PTHR31749">
    <property type="entry name" value="KINETOCHORE-ASSOCIATED PROTEIN NSL1 HOMOLOG"/>
    <property type="match status" value="1"/>
</dbReference>
<name>A0ABR3D5E0_NEUIN</name>
<feature type="compositionally biased region" description="Basic residues" evidence="1">
    <location>
        <begin position="136"/>
        <end position="146"/>
    </location>
</feature>
<accession>A0ABR3D5E0</accession>
<feature type="region of interest" description="Disordered" evidence="1">
    <location>
        <begin position="93"/>
        <end position="165"/>
    </location>
</feature>
<evidence type="ECO:0000313" key="2">
    <source>
        <dbReference type="EMBL" id="KAL0467933.1"/>
    </source>
</evidence>
<evidence type="ECO:0008006" key="4">
    <source>
        <dbReference type="Google" id="ProtNLM"/>
    </source>
</evidence>
<keyword evidence="3" id="KW-1185">Reference proteome</keyword>
<feature type="region of interest" description="Disordered" evidence="1">
    <location>
        <begin position="242"/>
        <end position="289"/>
    </location>
</feature>
<evidence type="ECO:0000313" key="3">
    <source>
        <dbReference type="Proteomes" id="UP001451303"/>
    </source>
</evidence>
<dbReference type="Proteomes" id="UP001451303">
    <property type="component" value="Unassembled WGS sequence"/>
</dbReference>
<protein>
    <recommendedName>
        <fullName evidence="4">Kinetochore protein mis14</fullName>
    </recommendedName>
</protein>